<sequence>MVWNTEEGCVELWLGTASRSIFPCLKPQCLGNGRTAGAFRGYGTGDEGSRSGEAKLRGDFPSRGLFILGVEKVSALPPSLLEPGGKQANCSPQEQGAGNKLNPT</sequence>
<gene>
    <name evidence="2" type="ORF">VZT92_016301</name>
</gene>
<dbReference type="Proteomes" id="UP001488805">
    <property type="component" value="Unassembled WGS sequence"/>
</dbReference>
<evidence type="ECO:0000256" key="1">
    <source>
        <dbReference type="SAM" id="MobiDB-lite"/>
    </source>
</evidence>
<dbReference type="AlphaFoldDB" id="A0AAW1ET96"/>
<feature type="compositionally biased region" description="Polar residues" evidence="1">
    <location>
        <begin position="88"/>
        <end position="104"/>
    </location>
</feature>
<dbReference type="EMBL" id="JBCEZU010000134">
    <property type="protein sequence ID" value="KAK9525613.1"/>
    <property type="molecule type" value="Genomic_DNA"/>
</dbReference>
<protein>
    <submittedName>
        <fullName evidence="2">Uncharacterized protein</fullName>
    </submittedName>
</protein>
<keyword evidence="3" id="KW-1185">Reference proteome</keyword>
<evidence type="ECO:0000313" key="2">
    <source>
        <dbReference type="EMBL" id="KAK9525613.1"/>
    </source>
</evidence>
<accession>A0AAW1ET96</accession>
<feature type="region of interest" description="Disordered" evidence="1">
    <location>
        <begin position="78"/>
        <end position="104"/>
    </location>
</feature>
<name>A0AAW1ET96_ZOAVI</name>
<evidence type="ECO:0000313" key="3">
    <source>
        <dbReference type="Proteomes" id="UP001488805"/>
    </source>
</evidence>
<comment type="caution">
    <text evidence="2">The sequence shown here is derived from an EMBL/GenBank/DDBJ whole genome shotgun (WGS) entry which is preliminary data.</text>
</comment>
<organism evidence="2 3">
    <name type="scientific">Zoarces viviparus</name>
    <name type="common">Viviparous eelpout</name>
    <name type="synonym">Blennius viviparus</name>
    <dbReference type="NCBI Taxonomy" id="48416"/>
    <lineage>
        <taxon>Eukaryota</taxon>
        <taxon>Metazoa</taxon>
        <taxon>Chordata</taxon>
        <taxon>Craniata</taxon>
        <taxon>Vertebrata</taxon>
        <taxon>Euteleostomi</taxon>
        <taxon>Actinopterygii</taxon>
        <taxon>Neopterygii</taxon>
        <taxon>Teleostei</taxon>
        <taxon>Neoteleostei</taxon>
        <taxon>Acanthomorphata</taxon>
        <taxon>Eupercaria</taxon>
        <taxon>Perciformes</taxon>
        <taxon>Cottioidei</taxon>
        <taxon>Zoarcales</taxon>
        <taxon>Zoarcidae</taxon>
        <taxon>Zoarcinae</taxon>
        <taxon>Zoarces</taxon>
    </lineage>
</organism>
<reference evidence="2 3" key="1">
    <citation type="journal article" date="2024" name="Genome Biol. Evol.">
        <title>Chromosome-level genome assembly of the viviparous eelpout Zoarces viviparus.</title>
        <authorList>
            <person name="Fuhrmann N."/>
            <person name="Brasseur M.V."/>
            <person name="Bakowski C.E."/>
            <person name="Podsiadlowski L."/>
            <person name="Prost S."/>
            <person name="Krehenwinkel H."/>
            <person name="Mayer C."/>
        </authorList>
    </citation>
    <scope>NUCLEOTIDE SEQUENCE [LARGE SCALE GENOMIC DNA]</scope>
    <source>
        <strain evidence="2">NO-MEL_2022_Ind0_liver</strain>
    </source>
</reference>
<proteinExistence type="predicted"/>